<proteinExistence type="predicted"/>
<sequence length="616" mass="69291">MPSLPAVLDSVNSLSNTTLVTALVDNTGAPGRTPSDIFKTCFSVIFISVWVSMHPNVPDVEYVGESAIGSFLNEVITMIVALLAPELVMLWAMRQWYMARKIANRFEKYGWTQAHGFLVIMKGIALYDGDRFYDYIQYGSGFSAQDTSVMNEIQSLLDRNERALSAHGSGQDAQLPEIFFSPLDQTSRIKHGENHERSNESPTSHADPNPHQATARISVRSQLPGEVKHYPSRQPTTEQAQRDAFVPMDRALVAHDVEASNTSSSATLFESVDLGSQHDPVDSVLAETNKEEYSCLLHYLLEKRLVDISESEIAGTLNHGDFVAKIVALFQTTWFISKIVGRKAQNLFITEFEVVALSCTCLSLVAYLCWWHKPQRVRYPHRVVIPKTPAVQPHLKKAVSLRTWMRGEFDAFRRRVHADYKYIGPTNRHWAVMVLLVPCYSVSFFARQILTLLNGDGARRAVPDYLFSCDITGYSTPRGIYWSLYGISVLVGALHICRWSSPTSLWAQFAWRTNTVLVIVLPILLVATHGWIFRHIRRQLQNSEDSHALVHEDASVLDIEAIPGNVKVTMVVHASLISLYIVSRWAIIALALGSMRNLPDEALRDVQWELGFLHIS</sequence>
<keyword evidence="2" id="KW-1133">Transmembrane helix</keyword>
<gene>
    <name evidence="3" type="ORF">V5O48_008443</name>
</gene>
<accession>A0ABR3FDW3</accession>
<comment type="caution">
    <text evidence="3">The sequence shown here is derived from an EMBL/GenBank/DDBJ whole genome shotgun (WGS) entry which is preliminary data.</text>
</comment>
<organism evidence="3 4">
    <name type="scientific">Marasmius crinis-equi</name>
    <dbReference type="NCBI Taxonomy" id="585013"/>
    <lineage>
        <taxon>Eukaryota</taxon>
        <taxon>Fungi</taxon>
        <taxon>Dikarya</taxon>
        <taxon>Basidiomycota</taxon>
        <taxon>Agaricomycotina</taxon>
        <taxon>Agaricomycetes</taxon>
        <taxon>Agaricomycetidae</taxon>
        <taxon>Agaricales</taxon>
        <taxon>Marasmiineae</taxon>
        <taxon>Marasmiaceae</taxon>
        <taxon>Marasmius</taxon>
    </lineage>
</organism>
<keyword evidence="2" id="KW-0472">Membrane</keyword>
<keyword evidence="2" id="KW-0812">Transmembrane</keyword>
<feature type="transmembrane region" description="Helical" evidence="2">
    <location>
        <begin position="347"/>
        <end position="370"/>
    </location>
</feature>
<name>A0ABR3FDW3_9AGAR</name>
<evidence type="ECO:0000313" key="4">
    <source>
        <dbReference type="Proteomes" id="UP001465976"/>
    </source>
</evidence>
<feature type="transmembrane region" description="Helical" evidence="2">
    <location>
        <begin position="570"/>
        <end position="592"/>
    </location>
</feature>
<evidence type="ECO:0000313" key="3">
    <source>
        <dbReference type="EMBL" id="KAL0573513.1"/>
    </source>
</evidence>
<protein>
    <submittedName>
        <fullName evidence="3">Uncharacterized protein</fullName>
    </submittedName>
</protein>
<dbReference type="PANTHER" id="PTHR35043:SF7">
    <property type="entry name" value="TRANSCRIPTION FACTOR DOMAIN-CONTAINING PROTEIN"/>
    <property type="match status" value="1"/>
</dbReference>
<feature type="transmembrane region" description="Helical" evidence="2">
    <location>
        <begin position="509"/>
        <end position="532"/>
    </location>
</feature>
<reference evidence="3 4" key="1">
    <citation type="submission" date="2024-02" db="EMBL/GenBank/DDBJ databases">
        <title>A draft genome for the cacao thread blight pathogen Marasmius crinis-equi.</title>
        <authorList>
            <person name="Cohen S.P."/>
            <person name="Baruah I.K."/>
            <person name="Amoako-Attah I."/>
            <person name="Bukari Y."/>
            <person name="Meinhardt L.W."/>
            <person name="Bailey B.A."/>
        </authorList>
    </citation>
    <scope>NUCLEOTIDE SEQUENCE [LARGE SCALE GENOMIC DNA]</scope>
    <source>
        <strain evidence="3 4">GH-76</strain>
    </source>
</reference>
<keyword evidence="4" id="KW-1185">Reference proteome</keyword>
<feature type="compositionally biased region" description="Basic and acidic residues" evidence="1">
    <location>
        <begin position="190"/>
        <end position="199"/>
    </location>
</feature>
<feature type="transmembrane region" description="Helical" evidence="2">
    <location>
        <begin position="480"/>
        <end position="497"/>
    </location>
</feature>
<feature type="region of interest" description="Disordered" evidence="1">
    <location>
        <begin position="190"/>
        <end position="212"/>
    </location>
</feature>
<dbReference type="PANTHER" id="PTHR35043">
    <property type="entry name" value="TRANSCRIPTION FACTOR DOMAIN-CONTAINING PROTEIN"/>
    <property type="match status" value="1"/>
</dbReference>
<evidence type="ECO:0000256" key="1">
    <source>
        <dbReference type="SAM" id="MobiDB-lite"/>
    </source>
</evidence>
<dbReference type="EMBL" id="JBAHYK010000496">
    <property type="protein sequence ID" value="KAL0573513.1"/>
    <property type="molecule type" value="Genomic_DNA"/>
</dbReference>
<dbReference type="Proteomes" id="UP001465976">
    <property type="component" value="Unassembled WGS sequence"/>
</dbReference>
<evidence type="ECO:0000256" key="2">
    <source>
        <dbReference type="SAM" id="Phobius"/>
    </source>
</evidence>